<dbReference type="Pfam" id="PF05899">
    <property type="entry name" value="Cupin_3"/>
    <property type="match status" value="1"/>
</dbReference>
<dbReference type="Proteomes" id="UP001242480">
    <property type="component" value="Unassembled WGS sequence"/>
</dbReference>
<evidence type="ECO:0000313" key="2">
    <source>
        <dbReference type="EMBL" id="MDQ0472557.1"/>
    </source>
</evidence>
<evidence type="ECO:0000313" key="3">
    <source>
        <dbReference type="Proteomes" id="UP001242480"/>
    </source>
</evidence>
<dbReference type="InterPro" id="IPR014710">
    <property type="entry name" value="RmlC-like_jellyroll"/>
</dbReference>
<dbReference type="Gene3D" id="2.60.120.10">
    <property type="entry name" value="Jelly Rolls"/>
    <property type="match status" value="1"/>
</dbReference>
<organism evidence="2 3">
    <name type="scientific">Labrys wisconsinensis</name>
    <dbReference type="NCBI Taxonomy" id="425677"/>
    <lineage>
        <taxon>Bacteria</taxon>
        <taxon>Pseudomonadati</taxon>
        <taxon>Pseudomonadota</taxon>
        <taxon>Alphaproteobacteria</taxon>
        <taxon>Hyphomicrobiales</taxon>
        <taxon>Xanthobacteraceae</taxon>
        <taxon>Labrys</taxon>
    </lineage>
</organism>
<dbReference type="SUPFAM" id="SSF51182">
    <property type="entry name" value="RmlC-like cupins"/>
    <property type="match status" value="1"/>
</dbReference>
<dbReference type="PANTHER" id="PTHR40943:SF1">
    <property type="entry name" value="CYTOPLASMIC PROTEIN"/>
    <property type="match status" value="1"/>
</dbReference>
<dbReference type="InterPro" id="IPR011051">
    <property type="entry name" value="RmlC_Cupin_sf"/>
</dbReference>
<evidence type="ECO:0000259" key="1">
    <source>
        <dbReference type="Pfam" id="PF05899"/>
    </source>
</evidence>
<keyword evidence="3" id="KW-1185">Reference proteome</keyword>
<gene>
    <name evidence="2" type="ORF">QO011_005586</name>
</gene>
<proteinExistence type="predicted"/>
<dbReference type="RefSeq" id="WP_370882016.1">
    <property type="nucleotide sequence ID" value="NZ_JAUSVX010000012.1"/>
</dbReference>
<accession>A0ABU0JE54</accession>
<dbReference type="InterPro" id="IPR008579">
    <property type="entry name" value="UGlyAH_Cupin_dom"/>
</dbReference>
<reference evidence="2 3" key="1">
    <citation type="submission" date="2023-07" db="EMBL/GenBank/DDBJ databases">
        <title>Genomic Encyclopedia of Type Strains, Phase IV (KMG-IV): sequencing the most valuable type-strain genomes for metagenomic binning, comparative biology and taxonomic classification.</title>
        <authorList>
            <person name="Goeker M."/>
        </authorList>
    </citation>
    <scope>NUCLEOTIDE SEQUENCE [LARGE SCALE GENOMIC DNA]</scope>
    <source>
        <strain evidence="2 3">DSM 19619</strain>
    </source>
</reference>
<sequence length="194" mass="20714">MTAQPIVSARLSETPLGPAPIRPEWILDGAPQARVAEIACSADGASLTAMWDCTAGTFDWYFGGDETVHILEGEVQVEGGGISRVLRPGDVALFRAGTWARWHVPHYVRKLAFCHDALPRPVGLWLRAARKAGRIRRRLTGAVAAPGGLAAQGLGTRSPGARTARSRRPAALPLSSRLLFLGLRTAGFSLGFVL</sequence>
<name>A0ABU0JE54_9HYPH</name>
<dbReference type="EMBL" id="JAUSVX010000012">
    <property type="protein sequence ID" value="MDQ0472557.1"/>
    <property type="molecule type" value="Genomic_DNA"/>
</dbReference>
<dbReference type="CDD" id="cd02227">
    <property type="entry name" value="cupin_TM1112-like"/>
    <property type="match status" value="1"/>
</dbReference>
<comment type="caution">
    <text evidence="2">The sequence shown here is derived from an EMBL/GenBank/DDBJ whole genome shotgun (WGS) entry which is preliminary data.</text>
</comment>
<dbReference type="PANTHER" id="PTHR40943">
    <property type="entry name" value="CYTOPLASMIC PROTEIN-RELATED"/>
    <property type="match status" value="1"/>
</dbReference>
<protein>
    <submittedName>
        <fullName evidence="2">Cupin superfamily protein</fullName>
    </submittedName>
</protein>
<feature type="domain" description="(S)-ureidoglycine aminohydrolase cupin" evidence="1">
    <location>
        <begin position="41"/>
        <end position="110"/>
    </location>
</feature>